<organism evidence="2 3">
    <name type="scientific">Lolium multiflorum</name>
    <name type="common">Italian ryegrass</name>
    <name type="synonym">Lolium perenne subsp. multiflorum</name>
    <dbReference type="NCBI Taxonomy" id="4521"/>
    <lineage>
        <taxon>Eukaryota</taxon>
        <taxon>Viridiplantae</taxon>
        <taxon>Streptophyta</taxon>
        <taxon>Embryophyta</taxon>
        <taxon>Tracheophyta</taxon>
        <taxon>Spermatophyta</taxon>
        <taxon>Magnoliopsida</taxon>
        <taxon>Liliopsida</taxon>
        <taxon>Poales</taxon>
        <taxon>Poaceae</taxon>
        <taxon>BOP clade</taxon>
        <taxon>Pooideae</taxon>
        <taxon>Poodae</taxon>
        <taxon>Poeae</taxon>
        <taxon>Poeae Chloroplast Group 2 (Poeae type)</taxon>
        <taxon>Loliodinae</taxon>
        <taxon>Loliinae</taxon>
        <taxon>Lolium</taxon>
    </lineage>
</organism>
<reference evidence="2" key="1">
    <citation type="submission" date="2023-07" db="EMBL/GenBank/DDBJ databases">
        <title>A chromosome-level genome assembly of Lolium multiflorum.</title>
        <authorList>
            <person name="Chen Y."/>
            <person name="Copetti D."/>
            <person name="Kolliker R."/>
            <person name="Studer B."/>
        </authorList>
    </citation>
    <scope>NUCLEOTIDE SEQUENCE</scope>
    <source>
        <strain evidence="2">02402/16</strain>
        <tissue evidence="2">Leaf</tissue>
    </source>
</reference>
<sequence length="73" mass="8251">MEEDRRHHLGLVINLDSDDDVGQSSRPHGRRGDAGQGYNYIPQLKKEEPDDDMEDYVVAMYHRLGLGCGSGDY</sequence>
<evidence type="ECO:0000256" key="1">
    <source>
        <dbReference type="SAM" id="MobiDB-lite"/>
    </source>
</evidence>
<feature type="region of interest" description="Disordered" evidence="1">
    <location>
        <begin position="1"/>
        <end position="41"/>
    </location>
</feature>
<evidence type="ECO:0000313" key="2">
    <source>
        <dbReference type="EMBL" id="KAK1667027.1"/>
    </source>
</evidence>
<dbReference type="EMBL" id="JAUUTY010000003">
    <property type="protein sequence ID" value="KAK1667027.1"/>
    <property type="molecule type" value="Genomic_DNA"/>
</dbReference>
<keyword evidence="3" id="KW-1185">Reference proteome</keyword>
<dbReference type="Proteomes" id="UP001231189">
    <property type="component" value="Unassembled WGS sequence"/>
</dbReference>
<evidence type="ECO:0000313" key="3">
    <source>
        <dbReference type="Proteomes" id="UP001231189"/>
    </source>
</evidence>
<gene>
    <name evidence="2" type="ORF">QYE76_055186</name>
</gene>
<proteinExistence type="predicted"/>
<accession>A0AAD8WLL1</accession>
<comment type="caution">
    <text evidence="2">The sequence shown here is derived from an EMBL/GenBank/DDBJ whole genome shotgun (WGS) entry which is preliminary data.</text>
</comment>
<name>A0AAD8WLL1_LOLMU</name>
<dbReference type="AlphaFoldDB" id="A0AAD8WLL1"/>
<protein>
    <submittedName>
        <fullName evidence="2">Uncharacterized protein</fullName>
    </submittedName>
</protein>